<dbReference type="EMBL" id="JBJXBP010000008">
    <property type="protein sequence ID" value="KAL3813373.1"/>
    <property type="molecule type" value="Genomic_DNA"/>
</dbReference>
<evidence type="ECO:0000256" key="1">
    <source>
        <dbReference type="SAM" id="MobiDB-lite"/>
    </source>
</evidence>
<sequence length="244" mass="26974">MVDHVYWTAQDEDTLVNMLFDAAVLNHYVHGANNKPILVDIAARLSALTGKNYTYMRVLFKVNSLYMRHRLWQSISSTTGVSWNAATLTLHARDEVWDAIIQRTPAASIYRYEAERHRHSLTFIFAGDLGDNLPQMHDDLPAQEVIVISDDEADPIIDVAVVDEQANVDAVVEEQANVVVGQPIVSGLGQENAPANHIEVVVIEDSIEASDQVQPCTPKVKAGRSFQEGSLSSTGSSPMPRLFH</sequence>
<comment type="caution">
    <text evidence="3">The sequence shown here is derived from an EMBL/GenBank/DDBJ whole genome shotgun (WGS) entry which is preliminary data.</text>
</comment>
<gene>
    <name evidence="3" type="ORF">ACJIZ3_014641</name>
</gene>
<dbReference type="AlphaFoldDB" id="A0ABD3RKH0"/>
<evidence type="ECO:0000313" key="4">
    <source>
        <dbReference type="Proteomes" id="UP001634393"/>
    </source>
</evidence>
<dbReference type="InterPro" id="IPR045026">
    <property type="entry name" value="LIMYB"/>
</dbReference>
<dbReference type="InterPro" id="IPR024752">
    <property type="entry name" value="Myb/SANT-like_dom"/>
</dbReference>
<feature type="domain" description="Myb/SANT-like" evidence="2">
    <location>
        <begin position="6"/>
        <end position="99"/>
    </location>
</feature>
<feature type="compositionally biased region" description="Polar residues" evidence="1">
    <location>
        <begin position="227"/>
        <end position="237"/>
    </location>
</feature>
<dbReference type="Pfam" id="PF12776">
    <property type="entry name" value="Myb_DNA-bind_3"/>
    <property type="match status" value="1"/>
</dbReference>
<protein>
    <recommendedName>
        <fullName evidence="2">Myb/SANT-like domain-containing protein</fullName>
    </recommendedName>
</protein>
<evidence type="ECO:0000313" key="3">
    <source>
        <dbReference type="EMBL" id="KAL3813373.1"/>
    </source>
</evidence>
<organism evidence="3 4">
    <name type="scientific">Penstemon smallii</name>
    <dbReference type="NCBI Taxonomy" id="265156"/>
    <lineage>
        <taxon>Eukaryota</taxon>
        <taxon>Viridiplantae</taxon>
        <taxon>Streptophyta</taxon>
        <taxon>Embryophyta</taxon>
        <taxon>Tracheophyta</taxon>
        <taxon>Spermatophyta</taxon>
        <taxon>Magnoliopsida</taxon>
        <taxon>eudicotyledons</taxon>
        <taxon>Gunneridae</taxon>
        <taxon>Pentapetalae</taxon>
        <taxon>asterids</taxon>
        <taxon>lamiids</taxon>
        <taxon>Lamiales</taxon>
        <taxon>Plantaginaceae</taxon>
        <taxon>Cheloneae</taxon>
        <taxon>Penstemon</taxon>
    </lineage>
</organism>
<evidence type="ECO:0000259" key="2">
    <source>
        <dbReference type="Pfam" id="PF12776"/>
    </source>
</evidence>
<dbReference type="PANTHER" id="PTHR47584">
    <property type="match status" value="1"/>
</dbReference>
<dbReference type="PANTHER" id="PTHR47584:SF14">
    <property type="entry name" value="L10-INTERACTING MYB DOMAIN-CONTAINING PROTEIN-LIKE"/>
    <property type="match status" value="1"/>
</dbReference>
<keyword evidence="4" id="KW-1185">Reference proteome</keyword>
<accession>A0ABD3RKH0</accession>
<name>A0ABD3RKH0_9LAMI</name>
<feature type="region of interest" description="Disordered" evidence="1">
    <location>
        <begin position="214"/>
        <end position="244"/>
    </location>
</feature>
<proteinExistence type="predicted"/>
<reference evidence="3 4" key="1">
    <citation type="submission" date="2024-12" db="EMBL/GenBank/DDBJ databases">
        <title>The unique morphological basis and parallel evolutionary history of personate flowers in Penstemon.</title>
        <authorList>
            <person name="Depatie T.H."/>
            <person name="Wessinger C.A."/>
        </authorList>
    </citation>
    <scope>NUCLEOTIDE SEQUENCE [LARGE SCALE GENOMIC DNA]</scope>
    <source>
        <strain evidence="3">WTNN_2</strain>
        <tissue evidence="3">Leaf</tissue>
    </source>
</reference>
<dbReference type="Proteomes" id="UP001634393">
    <property type="component" value="Unassembled WGS sequence"/>
</dbReference>